<accession>A0A7G2CT39</accession>
<dbReference type="AlphaFoldDB" id="A0A7G2CT39"/>
<protein>
    <submittedName>
        <fullName evidence="1">Uncharacterized protein</fullName>
    </submittedName>
</protein>
<sequence length="90" mass="10206">MVVLKGGGETYTISNGRYMEWEDVPETFKQSLREQTEIKKCAEMRAKAQTCIEEKGFWAQDCVGLTEAFHTCQSLELARTRLTQTPPTAT</sequence>
<evidence type="ECO:0000313" key="1">
    <source>
        <dbReference type="EMBL" id="CAD2222407.1"/>
    </source>
</evidence>
<dbReference type="Proteomes" id="UP000515908">
    <property type="component" value="Chromosome 26"/>
</dbReference>
<reference evidence="1 2" key="1">
    <citation type="submission" date="2020-08" db="EMBL/GenBank/DDBJ databases">
        <authorList>
            <person name="Newling K."/>
            <person name="Davey J."/>
            <person name="Forrester S."/>
        </authorList>
    </citation>
    <scope>NUCLEOTIDE SEQUENCE [LARGE SCALE GENOMIC DNA]</scope>
    <source>
        <strain evidence="2">Crithidia deanei Carvalho (ATCC PRA-265)</strain>
    </source>
</reference>
<dbReference type="VEuPathDB" id="TriTrypDB:ADEAN_000995100"/>
<dbReference type="EMBL" id="LR877170">
    <property type="protein sequence ID" value="CAD2222407.1"/>
    <property type="molecule type" value="Genomic_DNA"/>
</dbReference>
<proteinExistence type="predicted"/>
<evidence type="ECO:0000313" key="2">
    <source>
        <dbReference type="Proteomes" id="UP000515908"/>
    </source>
</evidence>
<name>A0A7G2CT39_9TRYP</name>
<gene>
    <name evidence="1" type="ORF">ADEAN_000995100</name>
</gene>
<dbReference type="OrthoDB" id="247649at2759"/>
<organism evidence="1 2">
    <name type="scientific">Angomonas deanei</name>
    <dbReference type="NCBI Taxonomy" id="59799"/>
    <lineage>
        <taxon>Eukaryota</taxon>
        <taxon>Discoba</taxon>
        <taxon>Euglenozoa</taxon>
        <taxon>Kinetoplastea</taxon>
        <taxon>Metakinetoplastina</taxon>
        <taxon>Trypanosomatida</taxon>
        <taxon>Trypanosomatidae</taxon>
        <taxon>Strigomonadinae</taxon>
        <taxon>Angomonas</taxon>
    </lineage>
</organism>
<keyword evidence="2" id="KW-1185">Reference proteome</keyword>